<evidence type="ECO:0000259" key="15">
    <source>
        <dbReference type="PROSITE" id="PS50157"/>
    </source>
</evidence>
<evidence type="ECO:0000256" key="5">
    <source>
        <dbReference type="ARBA" id="ARBA00012867"/>
    </source>
</evidence>
<dbReference type="PROSITE" id="PS51915">
    <property type="entry name" value="ZAD"/>
    <property type="match status" value="1"/>
</dbReference>
<organism evidence="17 18">
    <name type="scientific">Nezara viridula</name>
    <name type="common">Southern green stink bug</name>
    <name type="synonym">Cimex viridulus</name>
    <dbReference type="NCBI Taxonomy" id="85310"/>
    <lineage>
        <taxon>Eukaryota</taxon>
        <taxon>Metazoa</taxon>
        <taxon>Ecdysozoa</taxon>
        <taxon>Arthropoda</taxon>
        <taxon>Hexapoda</taxon>
        <taxon>Insecta</taxon>
        <taxon>Pterygota</taxon>
        <taxon>Neoptera</taxon>
        <taxon>Paraneoptera</taxon>
        <taxon>Hemiptera</taxon>
        <taxon>Heteroptera</taxon>
        <taxon>Panheteroptera</taxon>
        <taxon>Pentatomomorpha</taxon>
        <taxon>Pentatomoidea</taxon>
        <taxon>Pentatomidae</taxon>
        <taxon>Pentatominae</taxon>
        <taxon>Nezara</taxon>
    </lineage>
</organism>
<dbReference type="SUPFAM" id="SSF54373">
    <property type="entry name" value="FAD-linked reductases, C-terminal domain"/>
    <property type="match status" value="1"/>
</dbReference>
<dbReference type="InterPro" id="IPR050464">
    <property type="entry name" value="Zeta_carotene_desat/Oxidored"/>
</dbReference>
<evidence type="ECO:0000256" key="10">
    <source>
        <dbReference type="ARBA" id="ARBA00023244"/>
    </source>
</evidence>
<comment type="cofactor">
    <cofactor evidence="1">
        <name>FAD</name>
        <dbReference type="ChEBI" id="CHEBI:57692"/>
    </cofactor>
</comment>
<dbReference type="Proteomes" id="UP001152798">
    <property type="component" value="Chromosome 5"/>
</dbReference>
<feature type="binding site" evidence="13">
    <location>
        <position position="12"/>
    </location>
    <ligand>
        <name>Zn(2+)</name>
        <dbReference type="ChEBI" id="CHEBI:29105"/>
    </ligand>
</feature>
<feature type="domain" description="ZAD" evidence="16">
    <location>
        <begin position="7"/>
        <end position="82"/>
    </location>
</feature>
<dbReference type="EMBL" id="OV725081">
    <property type="protein sequence ID" value="CAH1401050.1"/>
    <property type="molecule type" value="Genomic_DNA"/>
</dbReference>
<feature type="transmembrane region" description="Helical" evidence="14">
    <location>
        <begin position="255"/>
        <end position="276"/>
    </location>
</feature>
<dbReference type="PROSITE" id="PS00028">
    <property type="entry name" value="ZINC_FINGER_C2H2_1"/>
    <property type="match status" value="1"/>
</dbReference>
<keyword evidence="14" id="KW-1133">Transmembrane helix</keyword>
<evidence type="ECO:0000259" key="16">
    <source>
        <dbReference type="PROSITE" id="PS51915"/>
    </source>
</evidence>
<keyword evidence="14" id="KW-0472">Membrane</keyword>
<keyword evidence="13" id="KW-0479">Metal-binding</keyword>
<comment type="similarity">
    <text evidence="4">Belongs to the protoporphyrinogen/coproporphyrinogen oxidase family. Protoporphyrinogen oxidase subfamily.</text>
</comment>
<dbReference type="NCBIfam" id="TIGR00562">
    <property type="entry name" value="proto_IX_ox"/>
    <property type="match status" value="1"/>
</dbReference>
<evidence type="ECO:0000256" key="7">
    <source>
        <dbReference type="ARBA" id="ARBA00022827"/>
    </source>
</evidence>
<keyword evidence="10" id="KW-0627">Porphyrin biosynthesis</keyword>
<dbReference type="GO" id="GO:0004729">
    <property type="term" value="F:oxygen-dependent protoporphyrinogen oxidase activity"/>
    <property type="evidence" value="ECO:0007669"/>
    <property type="project" value="UniProtKB-EC"/>
</dbReference>
<evidence type="ECO:0000313" key="17">
    <source>
        <dbReference type="EMBL" id="CAH1401050.1"/>
    </source>
</evidence>
<dbReference type="PANTHER" id="PTHR42923:SF3">
    <property type="entry name" value="PROTOPORPHYRINOGEN OXIDASE"/>
    <property type="match status" value="1"/>
</dbReference>
<dbReference type="AlphaFoldDB" id="A0A9P0MQK1"/>
<dbReference type="SMART" id="SM00868">
    <property type="entry name" value="zf-AD"/>
    <property type="match status" value="1"/>
</dbReference>
<keyword evidence="18" id="KW-1185">Reference proteome</keyword>
<keyword evidence="7" id="KW-0274">FAD</keyword>
<keyword evidence="9" id="KW-0350">Heme biosynthesis</keyword>
<dbReference type="Gene3D" id="3.40.1800.20">
    <property type="match status" value="1"/>
</dbReference>
<dbReference type="EC" id="1.3.3.4" evidence="5"/>
<dbReference type="Pfam" id="PF07776">
    <property type="entry name" value="zf-AD"/>
    <property type="match status" value="1"/>
</dbReference>
<evidence type="ECO:0000256" key="9">
    <source>
        <dbReference type="ARBA" id="ARBA00023133"/>
    </source>
</evidence>
<comment type="pathway">
    <text evidence="3">Porphyrin-containing compound metabolism; protoporphyrin-IX biosynthesis; protoporphyrin-IX from protoporphyrinogen-IX: step 1/1.</text>
</comment>
<evidence type="ECO:0000256" key="1">
    <source>
        <dbReference type="ARBA" id="ARBA00001974"/>
    </source>
</evidence>
<sequence length="729" mass="82204">MEYDKEEKCRLCMSYDITEESIFDTREDGVSLSAKIMICTSLMVSPEDQYSKYICSNCADMLDLFFHFRNTCFKTYMTMYSDLGEFKLEDDATIDIQDDPPEFEDDYDSEKFRIKDSMCSFRNKEDDNCTENPDDLGIDKVVSEEVVFDDRETNEMFTAKQFQVGCYVSLNGKEPENEETNLMRRDLINTDQSDENMIFDEEIVEESGNDEEGESVKKSNKAKEFCCETCGQVFKQLWLLTRHIQVKHIRVRQPFIKAMLIIGGGVSGLAAAHYLLKSGVKEINILEASNRLGGWVRSIKDPKTGLVFEKGPRTLRVNTPSALNTLTLIEELGIESKIKPVLKDSPASKNRLIYVNNKLHPLPTDLMSIFKKVPPFSKPMYYAIFRDLLTPRKTCSDDNIYDFVSRRFGNEIANYLISSLICGICAGDAKEISVKLLMPMLFEYEQSHGSVLKGMISRIMKDSKKKIENVIPEDNLITKAMKEHWNVYGLEGGLSILPNNLLESITKQGTNVKLDTKVTELSFKEGVVKCKVGNEEIISKHVFSSLSAKHLAPLLSKEHPKLAADLASIPCVTVCVVNLAYKGNVIDHNAFGFLVPPSQKIPLLGVIFDTCSFPQEDWTVLTAMVGGKWFDEQIGKKSEEEILDLVASQIKSILGVKTDPESYHVSIMKDCIAQYVVGHHEKVQNIFSYIKQNKLPLSLVGASYKGVGVNDAILSSKTGVEELMKDFNL</sequence>
<evidence type="ECO:0000256" key="11">
    <source>
        <dbReference type="ARBA" id="ARBA00047554"/>
    </source>
</evidence>
<evidence type="ECO:0000313" key="18">
    <source>
        <dbReference type="Proteomes" id="UP001152798"/>
    </source>
</evidence>
<dbReference type="SUPFAM" id="SSF57716">
    <property type="entry name" value="Glucocorticoid receptor-like (DNA-binding domain)"/>
    <property type="match status" value="1"/>
</dbReference>
<keyword evidence="6" id="KW-0285">Flavoprotein</keyword>
<keyword evidence="14" id="KW-0812">Transmembrane</keyword>
<dbReference type="Pfam" id="PF01593">
    <property type="entry name" value="Amino_oxidase"/>
    <property type="match status" value="1"/>
</dbReference>
<comment type="catalytic activity">
    <reaction evidence="11">
        <text>protoporphyrinogen IX + 3 O2 = protoporphyrin IX + 3 H2O2</text>
        <dbReference type="Rhea" id="RHEA:25576"/>
        <dbReference type="ChEBI" id="CHEBI:15379"/>
        <dbReference type="ChEBI" id="CHEBI:16240"/>
        <dbReference type="ChEBI" id="CHEBI:57306"/>
        <dbReference type="ChEBI" id="CHEBI:57307"/>
        <dbReference type="EC" id="1.3.3.4"/>
    </reaction>
</comment>
<dbReference type="PANTHER" id="PTHR42923">
    <property type="entry name" value="PROTOPORPHYRINOGEN OXIDASE"/>
    <property type="match status" value="1"/>
</dbReference>
<reference evidence="17" key="1">
    <citation type="submission" date="2022-01" db="EMBL/GenBank/DDBJ databases">
        <authorList>
            <person name="King R."/>
        </authorList>
    </citation>
    <scope>NUCLEOTIDE SEQUENCE</scope>
</reference>
<keyword evidence="12" id="KW-0863">Zinc-finger</keyword>
<comment type="function">
    <text evidence="2">Catalyzes the 6-electron oxidation of protoporphyrinogen-IX to form protoporphyrin-IX.</text>
</comment>
<dbReference type="InterPro" id="IPR036188">
    <property type="entry name" value="FAD/NAD-bd_sf"/>
</dbReference>
<dbReference type="GO" id="GO:0005743">
    <property type="term" value="C:mitochondrial inner membrane"/>
    <property type="evidence" value="ECO:0007669"/>
    <property type="project" value="TreeGrafter"/>
</dbReference>
<dbReference type="GO" id="GO:0005634">
    <property type="term" value="C:nucleus"/>
    <property type="evidence" value="ECO:0007669"/>
    <property type="project" value="InterPro"/>
</dbReference>
<evidence type="ECO:0000256" key="14">
    <source>
        <dbReference type="SAM" id="Phobius"/>
    </source>
</evidence>
<dbReference type="InterPro" id="IPR012934">
    <property type="entry name" value="Znf_AD"/>
</dbReference>
<keyword evidence="13" id="KW-0862">Zinc</keyword>
<accession>A0A9P0MQK1</accession>
<keyword evidence="8" id="KW-0560">Oxidoreductase</keyword>
<evidence type="ECO:0000256" key="4">
    <source>
        <dbReference type="ARBA" id="ARBA00010551"/>
    </source>
</evidence>
<evidence type="ECO:0000256" key="8">
    <source>
        <dbReference type="ARBA" id="ARBA00023002"/>
    </source>
</evidence>
<name>A0A9P0MQK1_NEZVI</name>
<feature type="binding site" evidence="13">
    <location>
        <position position="58"/>
    </location>
    <ligand>
        <name>Zn(2+)</name>
        <dbReference type="ChEBI" id="CHEBI:29105"/>
    </ligand>
</feature>
<dbReference type="PROSITE" id="PS50157">
    <property type="entry name" value="ZINC_FINGER_C2H2_2"/>
    <property type="match status" value="1"/>
</dbReference>
<dbReference type="OrthoDB" id="419752at2759"/>
<feature type="binding site" evidence="13">
    <location>
        <position position="9"/>
    </location>
    <ligand>
        <name>Zn(2+)</name>
        <dbReference type="ChEBI" id="CHEBI:29105"/>
    </ligand>
</feature>
<feature type="domain" description="C2H2-type" evidence="15">
    <location>
        <begin position="225"/>
        <end position="253"/>
    </location>
</feature>
<dbReference type="SUPFAM" id="SSF51905">
    <property type="entry name" value="FAD/NAD(P)-binding domain"/>
    <property type="match status" value="1"/>
</dbReference>
<evidence type="ECO:0000256" key="3">
    <source>
        <dbReference type="ARBA" id="ARBA00005073"/>
    </source>
</evidence>
<dbReference type="Gene3D" id="3.50.50.60">
    <property type="entry name" value="FAD/NAD(P)-binding domain"/>
    <property type="match status" value="1"/>
</dbReference>
<proteinExistence type="inferred from homology"/>
<protein>
    <recommendedName>
        <fullName evidence="5">protoporphyrinogen oxidase</fullName>
        <ecNumber evidence="5">1.3.3.4</ecNumber>
    </recommendedName>
</protein>
<evidence type="ECO:0000256" key="13">
    <source>
        <dbReference type="PROSITE-ProRule" id="PRU01263"/>
    </source>
</evidence>
<evidence type="ECO:0000256" key="12">
    <source>
        <dbReference type="PROSITE-ProRule" id="PRU00042"/>
    </source>
</evidence>
<gene>
    <name evidence="17" type="ORF">NEZAVI_LOCUS10154</name>
</gene>
<dbReference type="InterPro" id="IPR002937">
    <property type="entry name" value="Amino_oxidase"/>
</dbReference>
<evidence type="ECO:0000256" key="2">
    <source>
        <dbReference type="ARBA" id="ARBA00002600"/>
    </source>
</evidence>
<dbReference type="GO" id="GO:0006783">
    <property type="term" value="P:heme biosynthetic process"/>
    <property type="evidence" value="ECO:0007669"/>
    <property type="project" value="UniProtKB-KW"/>
</dbReference>
<feature type="binding site" evidence="13">
    <location>
        <position position="55"/>
    </location>
    <ligand>
        <name>Zn(2+)</name>
        <dbReference type="ChEBI" id="CHEBI:29105"/>
    </ligand>
</feature>
<dbReference type="InterPro" id="IPR013087">
    <property type="entry name" value="Znf_C2H2_type"/>
</dbReference>
<dbReference type="InterPro" id="IPR004572">
    <property type="entry name" value="Protoporphyrinogen_oxidase"/>
</dbReference>
<evidence type="ECO:0000256" key="6">
    <source>
        <dbReference type="ARBA" id="ARBA00022630"/>
    </source>
</evidence>
<dbReference type="GO" id="GO:0008270">
    <property type="term" value="F:zinc ion binding"/>
    <property type="evidence" value="ECO:0007669"/>
    <property type="project" value="UniProtKB-UniRule"/>
</dbReference>